<reference evidence="1 2" key="1">
    <citation type="submission" date="2018-11" db="EMBL/GenBank/DDBJ databases">
        <authorList>
            <consortium name="Pathogen Informatics"/>
        </authorList>
    </citation>
    <scope>NUCLEOTIDE SEQUENCE [LARGE SCALE GENOMIC DNA]</scope>
    <source>
        <strain>Denwood</strain>
        <strain evidence="2">Zambia</strain>
    </source>
</reference>
<organism evidence="1 2">
    <name type="scientific">Schistosoma mattheei</name>
    <dbReference type="NCBI Taxonomy" id="31246"/>
    <lineage>
        <taxon>Eukaryota</taxon>
        <taxon>Metazoa</taxon>
        <taxon>Spiralia</taxon>
        <taxon>Lophotrochozoa</taxon>
        <taxon>Platyhelminthes</taxon>
        <taxon>Trematoda</taxon>
        <taxon>Digenea</taxon>
        <taxon>Strigeidida</taxon>
        <taxon>Schistosomatoidea</taxon>
        <taxon>Schistosomatidae</taxon>
        <taxon>Schistosoma</taxon>
    </lineage>
</organism>
<dbReference type="EMBL" id="UZAL01050717">
    <property type="protein sequence ID" value="VDP86920.1"/>
    <property type="molecule type" value="Genomic_DNA"/>
</dbReference>
<dbReference type="Proteomes" id="UP000269396">
    <property type="component" value="Unassembled WGS sequence"/>
</dbReference>
<protein>
    <submittedName>
        <fullName evidence="1">Uncharacterized protein</fullName>
    </submittedName>
</protein>
<proteinExistence type="predicted"/>
<evidence type="ECO:0000313" key="2">
    <source>
        <dbReference type="Proteomes" id="UP000269396"/>
    </source>
</evidence>
<name>A0A3P8H806_9TREM</name>
<gene>
    <name evidence="1" type="ORF">SMTD_LOCUS22296</name>
</gene>
<dbReference type="AlphaFoldDB" id="A0A3P8H806"/>
<sequence>MICLTRFVNCAIHECTASSLVDRISIRIVPVVNYAMRDITGINTLD</sequence>
<evidence type="ECO:0000313" key="1">
    <source>
        <dbReference type="EMBL" id="VDP86920.1"/>
    </source>
</evidence>
<keyword evidence="2" id="KW-1185">Reference proteome</keyword>
<accession>A0A3P8H806</accession>